<dbReference type="InterPro" id="IPR001509">
    <property type="entry name" value="Epimerase_deHydtase"/>
</dbReference>
<reference evidence="2" key="1">
    <citation type="submission" date="2014-08" db="EMBL/GenBank/DDBJ databases">
        <title>Comparative genomics of the Paenibacillus odorifer group.</title>
        <authorList>
            <person name="den Bakker H.C."/>
            <person name="Tsai Y.-C.Y.-C."/>
            <person name="Martin N."/>
            <person name="Korlach J."/>
            <person name="Wiedmann M."/>
        </authorList>
    </citation>
    <scope>NUCLEOTIDE SEQUENCE [LARGE SCALE GENOMIC DNA]</scope>
    <source>
        <strain evidence="2">DSM 13188</strain>
    </source>
</reference>
<dbReference type="SUPFAM" id="SSF51735">
    <property type="entry name" value="NAD(P)-binding Rossmann-fold domains"/>
    <property type="match status" value="1"/>
</dbReference>
<keyword evidence="3" id="KW-1185">Reference proteome</keyword>
<protein>
    <submittedName>
        <fullName evidence="2">Epimerase</fullName>
    </submittedName>
</protein>
<organism evidence="2 3">
    <name type="scientific">Paenibacillus borealis</name>
    <dbReference type="NCBI Taxonomy" id="160799"/>
    <lineage>
        <taxon>Bacteria</taxon>
        <taxon>Bacillati</taxon>
        <taxon>Bacillota</taxon>
        <taxon>Bacilli</taxon>
        <taxon>Bacillales</taxon>
        <taxon>Paenibacillaceae</taxon>
        <taxon>Paenibacillus</taxon>
    </lineage>
</organism>
<evidence type="ECO:0000313" key="2">
    <source>
        <dbReference type="EMBL" id="AIQ56352.1"/>
    </source>
</evidence>
<name>A0A089L6D5_PAEBO</name>
<dbReference type="PANTHER" id="PTHR43245">
    <property type="entry name" value="BIFUNCTIONAL POLYMYXIN RESISTANCE PROTEIN ARNA"/>
    <property type="match status" value="1"/>
</dbReference>
<dbReference type="OrthoDB" id="9807212at2"/>
<sequence>MNIFVTGATGKVGSRFVPRLLQRGHHVKLLIRDAAKADWLREQGAEIVEGELLQPEHYVEALRGIDVVFHLAAQFRGVDENTTWISNFDGSIALAKAVLEAGVPRFVFASTNNVYGSGSLTGPSQEDDELKPAFAYPQSKAKAEAALLQLHREQGLGLRIVRLPFVYGERDPHITEFLPLVGNWNPAKRMHMAHHADVGQALLLAASADGIDGRIYNVGDDAPVSIAELQKLHHFEISPGAQQQEFNPWEGIIDTTRIRDELHYRPIFPSFYTARDAGAL</sequence>
<dbReference type="Proteomes" id="UP000029518">
    <property type="component" value="Chromosome"/>
</dbReference>
<dbReference type="HOGENOM" id="CLU_007383_6_1_9"/>
<proteinExistence type="predicted"/>
<dbReference type="Gene3D" id="3.40.50.720">
    <property type="entry name" value="NAD(P)-binding Rossmann-like Domain"/>
    <property type="match status" value="1"/>
</dbReference>
<feature type="domain" description="NAD-dependent epimerase/dehydratase" evidence="1">
    <location>
        <begin position="3"/>
        <end position="219"/>
    </location>
</feature>
<dbReference type="InterPro" id="IPR050177">
    <property type="entry name" value="Lipid_A_modif_metabolic_enz"/>
</dbReference>
<dbReference type="RefSeq" id="WP_042210703.1">
    <property type="nucleotide sequence ID" value="NZ_CP009285.1"/>
</dbReference>
<dbReference type="AlphaFoldDB" id="A0A089L6D5"/>
<accession>A0A089L6D5</accession>
<dbReference type="InterPro" id="IPR036291">
    <property type="entry name" value="NAD(P)-bd_dom_sf"/>
</dbReference>
<dbReference type="Pfam" id="PF01370">
    <property type="entry name" value="Epimerase"/>
    <property type="match status" value="1"/>
</dbReference>
<gene>
    <name evidence="2" type="ORF">PBOR_04940</name>
</gene>
<dbReference type="KEGG" id="pbd:PBOR_04940"/>
<evidence type="ECO:0000313" key="3">
    <source>
        <dbReference type="Proteomes" id="UP000029518"/>
    </source>
</evidence>
<evidence type="ECO:0000259" key="1">
    <source>
        <dbReference type="Pfam" id="PF01370"/>
    </source>
</evidence>
<dbReference type="EMBL" id="CP009285">
    <property type="protein sequence ID" value="AIQ56352.1"/>
    <property type="molecule type" value="Genomic_DNA"/>
</dbReference>